<dbReference type="EMBL" id="JAAIKC010000001">
    <property type="protein sequence ID" value="NEW05730.1"/>
    <property type="molecule type" value="Genomic_DNA"/>
</dbReference>
<comment type="caution">
    <text evidence="2">The sequence shown here is derived from an EMBL/GenBank/DDBJ whole genome shotgun (WGS) entry which is preliminary data.</text>
</comment>
<sequence length="122" mass="14081">MFRCDRIHSAVYDTSQSPPLDLRHVHLENRESFNQVEQDDVSLYVELTKEGAQRCEAELWQAPKLHIRKDATGWLEGNVPRSDIPFLAKFIIGLGNEAMVTKPPELVNDMKRLLSEIMDKYV</sequence>
<organism evidence="2">
    <name type="scientific">Paenibacillus sp. SYP-B3998</name>
    <dbReference type="NCBI Taxonomy" id="2678564"/>
    <lineage>
        <taxon>Bacteria</taxon>
        <taxon>Bacillati</taxon>
        <taxon>Bacillota</taxon>
        <taxon>Bacilli</taxon>
        <taxon>Bacillales</taxon>
        <taxon>Paenibacillaceae</taxon>
        <taxon>Paenibacillus</taxon>
    </lineage>
</organism>
<dbReference type="InterPro" id="IPR057727">
    <property type="entry name" value="WCX_dom"/>
</dbReference>
<reference evidence="2" key="1">
    <citation type="submission" date="2020-02" db="EMBL/GenBank/DDBJ databases">
        <authorList>
            <person name="Shen X.-R."/>
            <person name="Zhang Y.-X."/>
        </authorList>
    </citation>
    <scope>NUCLEOTIDE SEQUENCE</scope>
    <source>
        <strain evidence="2">SYP-B3998</strain>
    </source>
</reference>
<gene>
    <name evidence="2" type="ORF">GK047_06810</name>
</gene>
<feature type="domain" description="WCX" evidence="1">
    <location>
        <begin position="41"/>
        <end position="117"/>
    </location>
</feature>
<evidence type="ECO:0000259" key="1">
    <source>
        <dbReference type="Pfam" id="PF25583"/>
    </source>
</evidence>
<dbReference type="RefSeq" id="WP_163942949.1">
    <property type="nucleotide sequence ID" value="NZ_JAAIKC010000001.1"/>
</dbReference>
<dbReference type="AlphaFoldDB" id="A0A6G3ZUI8"/>
<accession>A0A6G3ZUI8</accession>
<proteinExistence type="predicted"/>
<dbReference type="Pfam" id="PF25583">
    <property type="entry name" value="WCX"/>
    <property type="match status" value="1"/>
</dbReference>
<name>A0A6G3ZUI8_9BACL</name>
<protein>
    <submittedName>
        <fullName evidence="2">WYL domain-containing protein</fullName>
    </submittedName>
</protein>
<evidence type="ECO:0000313" key="2">
    <source>
        <dbReference type="EMBL" id="NEW05730.1"/>
    </source>
</evidence>